<keyword evidence="3" id="KW-1185">Reference proteome</keyword>
<dbReference type="EMBL" id="QEAM01000292">
    <property type="protein sequence ID" value="TPX42000.1"/>
    <property type="molecule type" value="Genomic_DNA"/>
</dbReference>
<comment type="caution">
    <text evidence="1">The sequence shown here is derived from an EMBL/GenBank/DDBJ whole genome shotgun (WGS) entry which is preliminary data.</text>
</comment>
<dbReference type="InterPro" id="IPR027417">
    <property type="entry name" value="P-loop_NTPase"/>
</dbReference>
<gene>
    <name evidence="2" type="ORF">SeLEV6574_g05814</name>
    <name evidence="1" type="ORF">SeMB42_g06064</name>
</gene>
<dbReference type="VEuPathDB" id="FungiDB:SeMB42_g06064"/>
<evidence type="ECO:0000313" key="3">
    <source>
        <dbReference type="Proteomes" id="UP000317494"/>
    </source>
</evidence>
<dbReference type="Proteomes" id="UP000317494">
    <property type="component" value="Unassembled WGS sequence"/>
</dbReference>
<sequence>MTTGQTTTTVNLIASQILKWYSDARQCTSAKPLVVGISGPQGCGKTTLVKMLLSTLASPTHGLNVVAFSMDDLYLTYDEQTNVAKRYPGNKLVEFRGNPGTHDVELGRNTLKSLIKRHKEYVKCGVEVPTLIPSYNKASHAGLGDQNPMSEWRKASPPHHIILFEGWALGFKRLPLPDLMRMYHEVDSEMRKHPFEHVRLINESAEVWEKEWYGFIDAFVHLWCRDVKVVYEWRSEAEHTLRRELNNPNAGMSDAQVREFVSRFMPFYEIGLPRLTKYGFFGDQDGEMPEENRGKYLKIEIDEKRDPVSFEIM</sequence>
<accession>A0A507CKE2</accession>
<evidence type="ECO:0000313" key="4">
    <source>
        <dbReference type="Proteomes" id="UP000320475"/>
    </source>
</evidence>
<dbReference type="AlphaFoldDB" id="A0A507CKE2"/>
<name>A0A507CKE2_9FUNG</name>
<dbReference type="STRING" id="286115.A0A507CKE2"/>
<dbReference type="SUPFAM" id="SSF52540">
    <property type="entry name" value="P-loop containing nucleoside triphosphate hydrolases"/>
    <property type="match status" value="1"/>
</dbReference>
<protein>
    <recommendedName>
        <fullName evidence="5">Phosphoribulokinase/uridine kinase domain-containing protein</fullName>
    </recommendedName>
</protein>
<dbReference type="EMBL" id="QEAN01000319">
    <property type="protein sequence ID" value="TPX40282.1"/>
    <property type="molecule type" value="Genomic_DNA"/>
</dbReference>
<dbReference type="PANTHER" id="PTHR10285">
    <property type="entry name" value="URIDINE KINASE"/>
    <property type="match status" value="1"/>
</dbReference>
<proteinExistence type="predicted"/>
<dbReference type="OrthoDB" id="347435at2759"/>
<evidence type="ECO:0008006" key="5">
    <source>
        <dbReference type="Google" id="ProtNLM"/>
    </source>
</evidence>
<dbReference type="Gene3D" id="3.40.50.300">
    <property type="entry name" value="P-loop containing nucleotide triphosphate hydrolases"/>
    <property type="match status" value="1"/>
</dbReference>
<reference evidence="3 4" key="1">
    <citation type="journal article" date="2019" name="Sci. Rep.">
        <title>Comparative genomics of chytrid fungi reveal insights into the obligate biotrophic and pathogenic lifestyle of Synchytrium endobioticum.</title>
        <authorList>
            <person name="van de Vossenberg B.T.L.H."/>
            <person name="Warris S."/>
            <person name="Nguyen H.D.T."/>
            <person name="van Gent-Pelzer M.P.E."/>
            <person name="Joly D.L."/>
            <person name="van de Geest H.C."/>
            <person name="Bonants P.J.M."/>
            <person name="Smith D.S."/>
            <person name="Levesque C.A."/>
            <person name="van der Lee T.A.J."/>
        </authorList>
    </citation>
    <scope>NUCLEOTIDE SEQUENCE [LARGE SCALE GENOMIC DNA]</scope>
    <source>
        <strain evidence="2 4">LEV6574</strain>
        <strain evidence="1 3">MB42</strain>
    </source>
</reference>
<evidence type="ECO:0000313" key="1">
    <source>
        <dbReference type="EMBL" id="TPX40282.1"/>
    </source>
</evidence>
<dbReference type="Proteomes" id="UP000320475">
    <property type="component" value="Unassembled WGS sequence"/>
</dbReference>
<organism evidence="1 3">
    <name type="scientific">Synchytrium endobioticum</name>
    <dbReference type="NCBI Taxonomy" id="286115"/>
    <lineage>
        <taxon>Eukaryota</taxon>
        <taxon>Fungi</taxon>
        <taxon>Fungi incertae sedis</taxon>
        <taxon>Chytridiomycota</taxon>
        <taxon>Chytridiomycota incertae sedis</taxon>
        <taxon>Chytridiomycetes</taxon>
        <taxon>Synchytriales</taxon>
        <taxon>Synchytriaceae</taxon>
        <taxon>Synchytrium</taxon>
    </lineage>
</organism>
<evidence type="ECO:0000313" key="2">
    <source>
        <dbReference type="EMBL" id="TPX42000.1"/>
    </source>
</evidence>